<dbReference type="GO" id="GO:0055085">
    <property type="term" value="P:transmembrane transport"/>
    <property type="evidence" value="ECO:0007669"/>
    <property type="project" value="InterPro"/>
</dbReference>
<reference evidence="9 10" key="1">
    <citation type="submission" date="2016-10" db="EMBL/GenBank/DDBJ databases">
        <authorList>
            <person name="de Groot N.N."/>
        </authorList>
    </citation>
    <scope>NUCLEOTIDE SEQUENCE [LARGE SCALE GENOMIC DNA]</scope>
    <source>
        <strain evidence="9 10">CGMCC 1.8894</strain>
    </source>
</reference>
<dbReference type="CDD" id="cd06261">
    <property type="entry name" value="TM_PBP2"/>
    <property type="match status" value="1"/>
</dbReference>
<keyword evidence="5 7" id="KW-1133">Transmembrane helix</keyword>
<comment type="subcellular location">
    <subcellularLocation>
        <location evidence="1 7">Cell membrane</location>
        <topology evidence="1 7">Multi-pass membrane protein</topology>
    </subcellularLocation>
</comment>
<evidence type="ECO:0000256" key="3">
    <source>
        <dbReference type="ARBA" id="ARBA00022475"/>
    </source>
</evidence>
<evidence type="ECO:0000256" key="7">
    <source>
        <dbReference type="RuleBase" id="RU363032"/>
    </source>
</evidence>
<dbReference type="PANTHER" id="PTHR43163">
    <property type="entry name" value="DIPEPTIDE TRANSPORT SYSTEM PERMEASE PROTEIN DPPB-RELATED"/>
    <property type="match status" value="1"/>
</dbReference>
<evidence type="ECO:0000313" key="9">
    <source>
        <dbReference type="EMBL" id="SDX64266.1"/>
    </source>
</evidence>
<keyword evidence="2 7" id="KW-0813">Transport</keyword>
<evidence type="ECO:0000256" key="2">
    <source>
        <dbReference type="ARBA" id="ARBA00022448"/>
    </source>
</evidence>
<dbReference type="RefSeq" id="WP_092891755.1">
    <property type="nucleotide sequence ID" value="NZ_CP061498.1"/>
</dbReference>
<keyword evidence="6 7" id="KW-0472">Membrane</keyword>
<feature type="domain" description="ABC transmembrane type-1" evidence="8">
    <location>
        <begin position="94"/>
        <end position="311"/>
    </location>
</feature>
<keyword evidence="10" id="KW-1185">Reference proteome</keyword>
<dbReference type="Pfam" id="PF19300">
    <property type="entry name" value="BPD_transp_1_N"/>
    <property type="match status" value="1"/>
</dbReference>
<evidence type="ECO:0000256" key="6">
    <source>
        <dbReference type="ARBA" id="ARBA00023136"/>
    </source>
</evidence>
<keyword evidence="4 7" id="KW-0812">Transmembrane</keyword>
<organism evidence="9 10">
    <name type="scientific">Roseicitreum antarcticum</name>
    <dbReference type="NCBI Taxonomy" id="564137"/>
    <lineage>
        <taxon>Bacteria</taxon>
        <taxon>Pseudomonadati</taxon>
        <taxon>Pseudomonadota</taxon>
        <taxon>Alphaproteobacteria</taxon>
        <taxon>Rhodobacterales</taxon>
        <taxon>Paracoccaceae</taxon>
        <taxon>Roseicitreum</taxon>
    </lineage>
</organism>
<dbReference type="PROSITE" id="PS50928">
    <property type="entry name" value="ABC_TM1"/>
    <property type="match status" value="1"/>
</dbReference>
<dbReference type="OrthoDB" id="7825509at2"/>
<dbReference type="EMBL" id="FNOM01000013">
    <property type="protein sequence ID" value="SDX64266.1"/>
    <property type="molecule type" value="Genomic_DNA"/>
</dbReference>
<dbReference type="PANTHER" id="PTHR43163:SF6">
    <property type="entry name" value="DIPEPTIDE TRANSPORT SYSTEM PERMEASE PROTEIN DPPB-RELATED"/>
    <property type="match status" value="1"/>
</dbReference>
<dbReference type="Pfam" id="PF00528">
    <property type="entry name" value="BPD_transp_1"/>
    <property type="match status" value="1"/>
</dbReference>
<sequence>MWTFLARRLLQSIVVLIGVTLISFIALQMGGDPTYLFVSESASAEEIQRARVALGFDKPLPVQYLTYVWNALQGDFGNSLSYRQPAMGVVLDAMPATIELTFFSLVLAIGLSIPLGIFAALNRGRPVDGGIMTIAMLGQSIPNFWMGIMMILFFGLYLGWFPISGHVPFLEPLFEGDFVTAFSNLPRSMYYMIMPAIAVGTYTLARNARLIRSSMLEVLGQDYVRTARSKGISERRVVMNHAMRNAWLPVVTMIGLEFGFLLGGVVVVETVFSYPGIGRLVFNAVNQRDIPVVQASVILLAAVFILLNLIVDLIYARLDPRVKL</sequence>
<dbReference type="STRING" id="564137.SAMN04488238_1133"/>
<gene>
    <name evidence="9" type="ORF">SAMN04488238_1133</name>
</gene>
<dbReference type="InterPro" id="IPR000515">
    <property type="entry name" value="MetI-like"/>
</dbReference>
<feature type="transmembrane region" description="Helical" evidence="7">
    <location>
        <begin position="12"/>
        <end position="31"/>
    </location>
</feature>
<dbReference type="Gene3D" id="1.10.3720.10">
    <property type="entry name" value="MetI-like"/>
    <property type="match status" value="1"/>
</dbReference>
<dbReference type="Proteomes" id="UP000198539">
    <property type="component" value="Unassembled WGS sequence"/>
</dbReference>
<evidence type="ECO:0000256" key="1">
    <source>
        <dbReference type="ARBA" id="ARBA00004651"/>
    </source>
</evidence>
<feature type="transmembrane region" description="Helical" evidence="7">
    <location>
        <begin position="142"/>
        <end position="163"/>
    </location>
</feature>
<feature type="transmembrane region" description="Helical" evidence="7">
    <location>
        <begin position="188"/>
        <end position="205"/>
    </location>
</feature>
<accession>A0A1H3DD13</accession>
<dbReference type="InterPro" id="IPR045621">
    <property type="entry name" value="BPD_transp_1_N"/>
</dbReference>
<dbReference type="GO" id="GO:0005886">
    <property type="term" value="C:plasma membrane"/>
    <property type="evidence" value="ECO:0007669"/>
    <property type="project" value="UniProtKB-SubCell"/>
</dbReference>
<comment type="similarity">
    <text evidence="7">Belongs to the binding-protein-dependent transport system permease family.</text>
</comment>
<dbReference type="AlphaFoldDB" id="A0A1H3DD13"/>
<evidence type="ECO:0000259" key="8">
    <source>
        <dbReference type="PROSITE" id="PS50928"/>
    </source>
</evidence>
<dbReference type="InterPro" id="IPR035906">
    <property type="entry name" value="MetI-like_sf"/>
</dbReference>
<feature type="transmembrane region" description="Helical" evidence="7">
    <location>
        <begin position="246"/>
        <end position="272"/>
    </location>
</feature>
<feature type="transmembrane region" description="Helical" evidence="7">
    <location>
        <begin position="100"/>
        <end position="121"/>
    </location>
</feature>
<feature type="transmembrane region" description="Helical" evidence="7">
    <location>
        <begin position="292"/>
        <end position="315"/>
    </location>
</feature>
<name>A0A1H3DD13_9RHOB</name>
<keyword evidence="3" id="KW-1003">Cell membrane</keyword>
<evidence type="ECO:0000256" key="4">
    <source>
        <dbReference type="ARBA" id="ARBA00022692"/>
    </source>
</evidence>
<evidence type="ECO:0000256" key="5">
    <source>
        <dbReference type="ARBA" id="ARBA00022989"/>
    </source>
</evidence>
<dbReference type="SUPFAM" id="SSF161098">
    <property type="entry name" value="MetI-like"/>
    <property type="match status" value="1"/>
</dbReference>
<evidence type="ECO:0000313" key="10">
    <source>
        <dbReference type="Proteomes" id="UP000198539"/>
    </source>
</evidence>
<proteinExistence type="inferred from homology"/>
<protein>
    <submittedName>
        <fullName evidence="9">Peptide/nickel transport system permease protein</fullName>
    </submittedName>
</protein>